<comment type="caution">
    <text evidence="1">The sequence shown here is derived from an EMBL/GenBank/DDBJ whole genome shotgun (WGS) entry which is preliminary data.</text>
</comment>
<evidence type="ECO:0000313" key="2">
    <source>
        <dbReference type="Proteomes" id="UP000550707"/>
    </source>
</evidence>
<name>A0A7J8C8T8_MOLMO</name>
<dbReference type="EMBL" id="JACASF010000021">
    <property type="protein sequence ID" value="KAF6407291.1"/>
    <property type="molecule type" value="Genomic_DNA"/>
</dbReference>
<dbReference type="AlphaFoldDB" id="A0A7J8C8T8"/>
<evidence type="ECO:0000313" key="1">
    <source>
        <dbReference type="EMBL" id="KAF6407291.1"/>
    </source>
</evidence>
<keyword evidence="2" id="KW-1185">Reference proteome</keyword>
<accession>A0A7J8C8T8</accession>
<dbReference type="Proteomes" id="UP000550707">
    <property type="component" value="Unassembled WGS sequence"/>
</dbReference>
<organism evidence="1 2">
    <name type="scientific">Molossus molossus</name>
    <name type="common">Pallas' mastiff bat</name>
    <name type="synonym">Vespertilio molossus</name>
    <dbReference type="NCBI Taxonomy" id="27622"/>
    <lineage>
        <taxon>Eukaryota</taxon>
        <taxon>Metazoa</taxon>
        <taxon>Chordata</taxon>
        <taxon>Craniata</taxon>
        <taxon>Vertebrata</taxon>
        <taxon>Euteleostomi</taxon>
        <taxon>Mammalia</taxon>
        <taxon>Eutheria</taxon>
        <taxon>Laurasiatheria</taxon>
        <taxon>Chiroptera</taxon>
        <taxon>Yangochiroptera</taxon>
        <taxon>Molossidae</taxon>
        <taxon>Molossus</taxon>
    </lineage>
</organism>
<protein>
    <submittedName>
        <fullName evidence="1">Uncharacterized protein</fullName>
    </submittedName>
</protein>
<dbReference type="InParanoid" id="A0A7J8C8T8"/>
<proteinExistence type="predicted"/>
<gene>
    <name evidence="1" type="ORF">HJG59_009934</name>
</gene>
<sequence length="175" mass="19785">MLLSLALSKMPGPTSSLNKVNKRMNKCGTLGLALYKSTWFETKFHIYKVAALKTSSTAYNCQTMSSVKNRQHSFNLALPRVFSRSSPAWNLLHSPSLQGNLLTMISLALVSEECKSPSKELLTTCFRQVLKLIFSAILALYALQGRESFYFEKSEANLMKAYFYFNRPTIPSQTY</sequence>
<reference evidence="1 2" key="1">
    <citation type="journal article" date="2020" name="Nature">
        <title>Six reference-quality genomes reveal evolution of bat adaptations.</title>
        <authorList>
            <person name="Jebb D."/>
            <person name="Huang Z."/>
            <person name="Pippel M."/>
            <person name="Hughes G.M."/>
            <person name="Lavrichenko K."/>
            <person name="Devanna P."/>
            <person name="Winkler S."/>
            <person name="Jermiin L.S."/>
            <person name="Skirmuntt E.C."/>
            <person name="Katzourakis A."/>
            <person name="Burkitt-Gray L."/>
            <person name="Ray D.A."/>
            <person name="Sullivan K.A.M."/>
            <person name="Roscito J.G."/>
            <person name="Kirilenko B.M."/>
            <person name="Davalos L.M."/>
            <person name="Corthals A.P."/>
            <person name="Power M.L."/>
            <person name="Jones G."/>
            <person name="Ransome R.D."/>
            <person name="Dechmann D.K.N."/>
            <person name="Locatelli A.G."/>
            <person name="Puechmaille S.J."/>
            <person name="Fedrigo O."/>
            <person name="Jarvis E.D."/>
            <person name="Hiller M."/>
            <person name="Vernes S.C."/>
            <person name="Myers E.W."/>
            <person name="Teeling E.C."/>
        </authorList>
    </citation>
    <scope>NUCLEOTIDE SEQUENCE [LARGE SCALE GENOMIC DNA]</scope>
    <source>
        <strain evidence="1">MMolMol1</strain>
        <tissue evidence="1">Muscle</tissue>
    </source>
</reference>